<comment type="caution">
    <text evidence="3">The sequence shown here is derived from an EMBL/GenBank/DDBJ whole genome shotgun (WGS) entry which is preliminary data.</text>
</comment>
<feature type="domain" description="Nudix hydrolase" evidence="2">
    <location>
        <begin position="50"/>
        <end position="187"/>
    </location>
</feature>
<dbReference type="PROSITE" id="PS51462">
    <property type="entry name" value="NUDIX"/>
    <property type="match status" value="1"/>
</dbReference>
<keyword evidence="4" id="KW-1185">Reference proteome</keyword>
<organism evidence="3 4">
    <name type="scientific">Pseudoclavibacter terrae</name>
    <dbReference type="NCBI Taxonomy" id="1530195"/>
    <lineage>
        <taxon>Bacteria</taxon>
        <taxon>Bacillati</taxon>
        <taxon>Actinomycetota</taxon>
        <taxon>Actinomycetes</taxon>
        <taxon>Micrococcales</taxon>
        <taxon>Microbacteriaceae</taxon>
        <taxon>Pseudoclavibacter</taxon>
    </lineage>
</organism>
<dbReference type="GO" id="GO:0016787">
    <property type="term" value="F:hydrolase activity"/>
    <property type="evidence" value="ECO:0007669"/>
    <property type="project" value="UniProtKB-KW"/>
</dbReference>
<evidence type="ECO:0000256" key="1">
    <source>
        <dbReference type="ARBA" id="ARBA00022801"/>
    </source>
</evidence>
<dbReference type="GO" id="GO:0005829">
    <property type="term" value="C:cytosol"/>
    <property type="evidence" value="ECO:0007669"/>
    <property type="project" value="TreeGrafter"/>
</dbReference>
<dbReference type="EMBL" id="WBJX01000002">
    <property type="protein sequence ID" value="KAB1638023.1"/>
    <property type="molecule type" value="Genomic_DNA"/>
</dbReference>
<dbReference type="PANTHER" id="PTHR11839:SF31">
    <property type="entry name" value="ADP-RIBOSE PYROPHOSPHATASE"/>
    <property type="match status" value="1"/>
</dbReference>
<dbReference type="PANTHER" id="PTHR11839">
    <property type="entry name" value="UDP/ADP-SUGAR PYROPHOSPHATASE"/>
    <property type="match status" value="1"/>
</dbReference>
<keyword evidence="1 3" id="KW-0378">Hydrolase</keyword>
<evidence type="ECO:0000313" key="4">
    <source>
        <dbReference type="Proteomes" id="UP000490386"/>
    </source>
</evidence>
<evidence type="ECO:0000313" key="3">
    <source>
        <dbReference type="EMBL" id="KAB1638023.1"/>
    </source>
</evidence>
<dbReference type="GO" id="GO:0006753">
    <property type="term" value="P:nucleoside phosphate metabolic process"/>
    <property type="evidence" value="ECO:0007669"/>
    <property type="project" value="TreeGrafter"/>
</dbReference>
<dbReference type="AlphaFoldDB" id="A0A7J5B1Y6"/>
<accession>A0A7J5B1Y6</accession>
<dbReference type="SUPFAM" id="SSF55811">
    <property type="entry name" value="Nudix"/>
    <property type="match status" value="1"/>
</dbReference>
<dbReference type="Gene3D" id="3.90.79.10">
    <property type="entry name" value="Nucleoside Triphosphate Pyrophosphohydrolase"/>
    <property type="match status" value="1"/>
</dbReference>
<dbReference type="Proteomes" id="UP000490386">
    <property type="component" value="Unassembled WGS sequence"/>
</dbReference>
<dbReference type="InterPro" id="IPR015797">
    <property type="entry name" value="NUDIX_hydrolase-like_dom_sf"/>
</dbReference>
<dbReference type="CDD" id="cd24158">
    <property type="entry name" value="NUDIX_ADPRase_Rv1700"/>
    <property type="match status" value="1"/>
</dbReference>
<dbReference type="GO" id="GO:0019693">
    <property type="term" value="P:ribose phosphate metabolic process"/>
    <property type="evidence" value="ECO:0007669"/>
    <property type="project" value="TreeGrafter"/>
</dbReference>
<reference evidence="3 4" key="1">
    <citation type="submission" date="2019-09" db="EMBL/GenBank/DDBJ databases">
        <title>Phylogeny of genus Pseudoclavibacter and closely related genus.</title>
        <authorList>
            <person name="Li Y."/>
        </authorList>
    </citation>
    <scope>NUCLEOTIDE SEQUENCE [LARGE SCALE GENOMIC DNA]</scope>
    <source>
        <strain evidence="3 4">THG-MD12</strain>
    </source>
</reference>
<dbReference type="OrthoDB" id="9806150at2"/>
<proteinExistence type="predicted"/>
<gene>
    <name evidence="3" type="ORF">F8O03_06280</name>
</gene>
<dbReference type="RefSeq" id="WP_151423132.1">
    <property type="nucleotide sequence ID" value="NZ_CANKVH010000001.1"/>
</dbReference>
<sequence length="214" mass="23556">MTDAAGSGPFADQVAEDTVLESSVVFRGAVWDIVRERFRFGDEELTREFMSHTGAVAVLVLDDADRILFIRQYRHPVGRRGWELPAGLLDAPGEDPLDAAKRELAEEVDLVAERWDVLLDQYTSPGGSSENVRVYLARAVSSTPEAFARTGEEAQLEQRWVALPDALDAVLGGSVQNPFVISGVMALHLAKERGWSTLRPADAEWPTRSPGRPE</sequence>
<protein>
    <submittedName>
        <fullName evidence="3">NUDIX hydrolase</fullName>
    </submittedName>
</protein>
<dbReference type="Pfam" id="PF00293">
    <property type="entry name" value="NUDIX"/>
    <property type="match status" value="1"/>
</dbReference>
<dbReference type="InterPro" id="IPR000086">
    <property type="entry name" value="NUDIX_hydrolase_dom"/>
</dbReference>
<name>A0A7J5B1Y6_9MICO</name>
<evidence type="ECO:0000259" key="2">
    <source>
        <dbReference type="PROSITE" id="PS51462"/>
    </source>
</evidence>